<protein>
    <submittedName>
        <fullName evidence="4">Anks1b protein</fullName>
    </submittedName>
</protein>
<dbReference type="Proteomes" id="UP000604046">
    <property type="component" value="Unassembled WGS sequence"/>
</dbReference>
<dbReference type="SMART" id="SM00248">
    <property type="entry name" value="ANK"/>
    <property type="match status" value="6"/>
</dbReference>
<proteinExistence type="predicted"/>
<evidence type="ECO:0000313" key="4">
    <source>
        <dbReference type="EMBL" id="CAE7285764.1"/>
    </source>
</evidence>
<gene>
    <name evidence="4" type="primary">anks1b</name>
    <name evidence="4" type="ORF">SNAT2548_LOCUS15122</name>
</gene>
<sequence length="622" mass="68678">MVKSTHLPETALEQYAKLLNSDSKRRRREVEPGFPMYTLPLEIFLLMSDMEPHEELMADNKLVIFQKGMGKAAFVSHQWVGIGHPDPEFKQMRVLQESLQNLVSGDSQVSVDLITEFVYFRSAGIPTSVWTSHKLFLWIDYFSCPQLERFSNPQNLQKAIDSIPAYVSKCDFFMALCPVVESSAADETFSEYTWSQRGWCCMEKLVYELTTHDGAWILIKSPMHQELKLTPLTNSSPGEGSFSIQSDRARVGMLLQTFLKRKMLSCLEKMDLAEYRLVLNRQPAFLRGLGVPLVEAMAGREGDGVLASFLRQNGFRNVTDYDSAGWSPLCYACLGGRADVVQALLGASASPNDRTRKPLRAINLDKNSPVLSIGARFKNYEVMELLIAARAEVNSKAVHAPLGVACLGDDARGVTLLCSARADPHARNPYGDHALRMAAAAGASHAIDALLSLPSLSAPFDFSMVLHNAVMLQGGSVEVVRCLIDAQADINEQYQSKMDLLGVVIGVKALQYRLSKPTMTRRVSYHIHKATPLMLALLCGNFQAASTMVLQGALLDVRNCRGKTAMDFAREVFAPRYLMERMEGEAGRAFSIISCSSLKASPAAVSPEEEESGASSSSFFEI</sequence>
<reference evidence="4" key="1">
    <citation type="submission" date="2021-02" db="EMBL/GenBank/DDBJ databases">
        <authorList>
            <person name="Dougan E. K."/>
            <person name="Rhodes N."/>
            <person name="Thang M."/>
            <person name="Chan C."/>
        </authorList>
    </citation>
    <scope>NUCLEOTIDE SEQUENCE</scope>
</reference>
<dbReference type="PROSITE" id="PS50088">
    <property type="entry name" value="ANK_REPEAT"/>
    <property type="match status" value="1"/>
</dbReference>
<dbReference type="Pfam" id="PF00023">
    <property type="entry name" value="Ank"/>
    <property type="match status" value="1"/>
</dbReference>
<dbReference type="OrthoDB" id="418370at2759"/>
<comment type="caution">
    <text evidence="4">The sequence shown here is derived from an EMBL/GenBank/DDBJ whole genome shotgun (WGS) entry which is preliminary data.</text>
</comment>
<keyword evidence="5" id="KW-1185">Reference proteome</keyword>
<evidence type="ECO:0000256" key="1">
    <source>
        <dbReference type="ARBA" id="ARBA00022737"/>
    </source>
</evidence>
<dbReference type="Gene3D" id="1.25.40.20">
    <property type="entry name" value="Ankyrin repeat-containing domain"/>
    <property type="match status" value="2"/>
</dbReference>
<dbReference type="PANTHER" id="PTHR24173:SF83">
    <property type="entry name" value="SOCS BOX DOMAIN-CONTAINING PROTEIN"/>
    <property type="match status" value="1"/>
</dbReference>
<evidence type="ECO:0000256" key="2">
    <source>
        <dbReference type="ARBA" id="ARBA00023043"/>
    </source>
</evidence>
<keyword evidence="1" id="KW-0677">Repeat</keyword>
<accession>A0A812N9A4</accession>
<evidence type="ECO:0000256" key="3">
    <source>
        <dbReference type="PROSITE-ProRule" id="PRU00023"/>
    </source>
</evidence>
<dbReference type="PANTHER" id="PTHR24173">
    <property type="entry name" value="ANKYRIN REPEAT CONTAINING"/>
    <property type="match status" value="1"/>
</dbReference>
<evidence type="ECO:0000313" key="5">
    <source>
        <dbReference type="Proteomes" id="UP000604046"/>
    </source>
</evidence>
<dbReference type="AlphaFoldDB" id="A0A812N9A4"/>
<feature type="repeat" description="ANK" evidence="3">
    <location>
        <begin position="324"/>
        <end position="356"/>
    </location>
</feature>
<dbReference type="InterPro" id="IPR036770">
    <property type="entry name" value="Ankyrin_rpt-contain_sf"/>
</dbReference>
<dbReference type="SUPFAM" id="SSF48403">
    <property type="entry name" value="Ankyrin repeat"/>
    <property type="match status" value="1"/>
</dbReference>
<dbReference type="EMBL" id="CAJNDS010001868">
    <property type="protein sequence ID" value="CAE7285764.1"/>
    <property type="molecule type" value="Genomic_DNA"/>
</dbReference>
<organism evidence="4 5">
    <name type="scientific">Symbiodinium natans</name>
    <dbReference type="NCBI Taxonomy" id="878477"/>
    <lineage>
        <taxon>Eukaryota</taxon>
        <taxon>Sar</taxon>
        <taxon>Alveolata</taxon>
        <taxon>Dinophyceae</taxon>
        <taxon>Suessiales</taxon>
        <taxon>Symbiodiniaceae</taxon>
        <taxon>Symbiodinium</taxon>
    </lineage>
</organism>
<dbReference type="InterPro" id="IPR002110">
    <property type="entry name" value="Ankyrin_rpt"/>
</dbReference>
<keyword evidence="2 3" id="KW-0040">ANK repeat</keyword>
<name>A0A812N9A4_9DINO</name>